<reference evidence="3" key="1">
    <citation type="submission" date="2020-11" db="EMBL/GenBank/DDBJ databases">
        <authorList>
            <consortium name="DOE Joint Genome Institute"/>
            <person name="Ahrendt S."/>
            <person name="Riley R."/>
            <person name="Andreopoulos W."/>
            <person name="Labutti K."/>
            <person name="Pangilinan J."/>
            <person name="Ruiz-Duenas F.J."/>
            <person name="Barrasa J.M."/>
            <person name="Sanchez-Garcia M."/>
            <person name="Camarero S."/>
            <person name="Miyauchi S."/>
            <person name="Serrano A."/>
            <person name="Linde D."/>
            <person name="Babiker R."/>
            <person name="Drula E."/>
            <person name="Ayuso-Fernandez I."/>
            <person name="Pacheco R."/>
            <person name="Padilla G."/>
            <person name="Ferreira P."/>
            <person name="Barriuso J."/>
            <person name="Kellner H."/>
            <person name="Castanera R."/>
            <person name="Alfaro M."/>
            <person name="Ramirez L."/>
            <person name="Pisabarro A.G."/>
            <person name="Kuo A."/>
            <person name="Tritt A."/>
            <person name="Lipzen A."/>
            <person name="He G."/>
            <person name="Yan M."/>
            <person name="Ng V."/>
            <person name="Cullen D."/>
            <person name="Martin F."/>
            <person name="Rosso M.-N."/>
            <person name="Henrissat B."/>
            <person name="Hibbett D."/>
            <person name="Martinez A.T."/>
            <person name="Grigoriev I.V."/>
        </authorList>
    </citation>
    <scope>NUCLEOTIDE SEQUENCE</scope>
    <source>
        <strain evidence="3">ATCC 90797</strain>
    </source>
</reference>
<feature type="compositionally biased region" description="Acidic residues" evidence="1">
    <location>
        <begin position="194"/>
        <end position="217"/>
    </location>
</feature>
<dbReference type="EMBL" id="MU154672">
    <property type="protein sequence ID" value="KAF9489418.1"/>
    <property type="molecule type" value="Genomic_DNA"/>
</dbReference>
<feature type="chain" id="PRO_5040382208" description="CRIB domain-containing protein" evidence="2">
    <location>
        <begin position="18"/>
        <end position="217"/>
    </location>
</feature>
<keyword evidence="2" id="KW-0732">Signal</keyword>
<dbReference type="Proteomes" id="UP000807025">
    <property type="component" value="Unassembled WGS sequence"/>
</dbReference>
<dbReference type="AlphaFoldDB" id="A0A9P5ZLU1"/>
<feature type="non-terminal residue" evidence="3">
    <location>
        <position position="217"/>
    </location>
</feature>
<keyword evidence="4" id="KW-1185">Reference proteome</keyword>
<evidence type="ECO:0008006" key="5">
    <source>
        <dbReference type="Google" id="ProtNLM"/>
    </source>
</evidence>
<evidence type="ECO:0000256" key="2">
    <source>
        <dbReference type="SAM" id="SignalP"/>
    </source>
</evidence>
<feature type="signal peptide" evidence="2">
    <location>
        <begin position="1"/>
        <end position="17"/>
    </location>
</feature>
<evidence type="ECO:0000256" key="1">
    <source>
        <dbReference type="SAM" id="MobiDB-lite"/>
    </source>
</evidence>
<comment type="caution">
    <text evidence="3">The sequence shown here is derived from an EMBL/GenBank/DDBJ whole genome shotgun (WGS) entry which is preliminary data.</text>
</comment>
<evidence type="ECO:0000313" key="4">
    <source>
        <dbReference type="Proteomes" id="UP000807025"/>
    </source>
</evidence>
<protein>
    <recommendedName>
        <fullName evidence="5">CRIB domain-containing protein</fullName>
    </recommendedName>
</protein>
<sequence>MCFAWCFALLRPPFLSPTNLVVFATVFAQSSKKRPENPNRTLFTLTRSTRVVINKATSKSHTKTLKIEPQVSFLRSYLTLHEVQGPYRLMSQPPEADSYELFGLDDFIDHIAHLGSSPARQDDEYATPPGQQLTLLDMVALAQYDEPQDHVTGGESLFSDDTSPAGDEPPADPSDPVGDDDDTSLAAALPQTDDTGEDEDAQGETDEDDEYEDEGDE</sequence>
<gene>
    <name evidence="3" type="ORF">BDN71DRAFT_1435425</name>
</gene>
<organism evidence="3 4">
    <name type="scientific">Pleurotus eryngii</name>
    <name type="common">Boletus of the steppes</name>
    <dbReference type="NCBI Taxonomy" id="5323"/>
    <lineage>
        <taxon>Eukaryota</taxon>
        <taxon>Fungi</taxon>
        <taxon>Dikarya</taxon>
        <taxon>Basidiomycota</taxon>
        <taxon>Agaricomycotina</taxon>
        <taxon>Agaricomycetes</taxon>
        <taxon>Agaricomycetidae</taxon>
        <taxon>Agaricales</taxon>
        <taxon>Pleurotineae</taxon>
        <taxon>Pleurotaceae</taxon>
        <taxon>Pleurotus</taxon>
    </lineage>
</organism>
<proteinExistence type="predicted"/>
<accession>A0A9P5ZLU1</accession>
<name>A0A9P5ZLU1_PLEER</name>
<evidence type="ECO:0000313" key="3">
    <source>
        <dbReference type="EMBL" id="KAF9489418.1"/>
    </source>
</evidence>
<feature type="region of interest" description="Disordered" evidence="1">
    <location>
        <begin position="149"/>
        <end position="217"/>
    </location>
</feature>